<comment type="caution">
    <text evidence="1">The sequence shown here is derived from an EMBL/GenBank/DDBJ whole genome shotgun (WGS) entry which is preliminary data.</text>
</comment>
<organism evidence="1 2">
    <name type="scientific">Cetraspora pellucida</name>
    <dbReference type="NCBI Taxonomy" id="1433469"/>
    <lineage>
        <taxon>Eukaryota</taxon>
        <taxon>Fungi</taxon>
        <taxon>Fungi incertae sedis</taxon>
        <taxon>Mucoromycota</taxon>
        <taxon>Glomeromycotina</taxon>
        <taxon>Glomeromycetes</taxon>
        <taxon>Diversisporales</taxon>
        <taxon>Gigasporaceae</taxon>
        <taxon>Cetraspora</taxon>
    </lineage>
</organism>
<feature type="non-terminal residue" evidence="1">
    <location>
        <position position="135"/>
    </location>
</feature>
<proteinExistence type="predicted"/>
<feature type="non-terminal residue" evidence="1">
    <location>
        <position position="1"/>
    </location>
</feature>
<dbReference type="EMBL" id="CAJVPW010055346">
    <property type="protein sequence ID" value="CAG8773126.1"/>
    <property type="molecule type" value="Genomic_DNA"/>
</dbReference>
<protein>
    <submittedName>
        <fullName evidence="1">2084_t:CDS:1</fullName>
    </submittedName>
</protein>
<gene>
    <name evidence="1" type="ORF">SPELUC_LOCUS15902</name>
</gene>
<evidence type="ECO:0000313" key="1">
    <source>
        <dbReference type="EMBL" id="CAG8773126.1"/>
    </source>
</evidence>
<keyword evidence="2" id="KW-1185">Reference proteome</keyword>
<accession>A0ACA9R1S8</accession>
<sequence>KRDEVQRLLDQAKNYSNQENSKGDGFFRLNNPLMWVSGVAVVGIVAGAVLIVRSRKRKSEPKIINLVVHLEKLTAQLSDGRELSIPIGWFAKWGVEGINANKLKNYEIKREKNIYFPDIDEVVGMEVFTKGFDTP</sequence>
<dbReference type="Proteomes" id="UP000789366">
    <property type="component" value="Unassembled WGS sequence"/>
</dbReference>
<evidence type="ECO:0000313" key="2">
    <source>
        <dbReference type="Proteomes" id="UP000789366"/>
    </source>
</evidence>
<reference evidence="1" key="1">
    <citation type="submission" date="2021-06" db="EMBL/GenBank/DDBJ databases">
        <authorList>
            <person name="Kallberg Y."/>
            <person name="Tangrot J."/>
            <person name="Rosling A."/>
        </authorList>
    </citation>
    <scope>NUCLEOTIDE SEQUENCE</scope>
    <source>
        <strain evidence="1">28 12/20/2015</strain>
    </source>
</reference>
<name>A0ACA9R1S8_9GLOM</name>